<keyword evidence="6" id="KW-1185">Reference proteome</keyword>
<dbReference type="PANTHER" id="PTHR43156:SF2">
    <property type="entry name" value="STAGE II SPORULATION PROTEIN E"/>
    <property type="match status" value="1"/>
</dbReference>
<reference evidence="5" key="2">
    <citation type="submission" date="2024-05" db="EMBL/GenBank/DDBJ databases">
        <title>Rhodohalobacter halophilus gen. nov., sp. nov., a moderately halophilic member of the family Balneolaceae.</title>
        <authorList>
            <person name="Xia J."/>
        </authorList>
    </citation>
    <scope>NUCLEOTIDE SEQUENCE</scope>
    <source>
        <strain evidence="5">WB101</strain>
    </source>
</reference>
<dbReference type="InterPro" id="IPR001932">
    <property type="entry name" value="PPM-type_phosphatase-like_dom"/>
</dbReference>
<feature type="transmembrane region" description="Helical" evidence="3">
    <location>
        <begin position="71"/>
        <end position="87"/>
    </location>
</feature>
<dbReference type="InterPro" id="IPR052016">
    <property type="entry name" value="Bact_Sigma-Reg"/>
</dbReference>
<keyword evidence="2" id="KW-0175">Coiled coil</keyword>
<evidence type="ECO:0000259" key="4">
    <source>
        <dbReference type="SMART" id="SM00331"/>
    </source>
</evidence>
<evidence type="ECO:0000313" key="5">
    <source>
        <dbReference type="EMBL" id="MCG2588936.1"/>
    </source>
</evidence>
<evidence type="ECO:0000256" key="1">
    <source>
        <dbReference type="ARBA" id="ARBA00022801"/>
    </source>
</evidence>
<evidence type="ECO:0000256" key="2">
    <source>
        <dbReference type="SAM" id="Coils"/>
    </source>
</evidence>
<sequence length="469" mass="53687">MELVQQIFFTTLAASFGILHIILYLYNRKFKSNLFLSIFLFLYALNIFFDYQSSLAEAEYHLFYLRLHRLVMPYNSLFALLFLYYAFDLSIPKYFWGLAAALVVTGILAVIEPLQYFIFVQIPLLAVIAEGTRILAAAVKRQKNDAWILTTGFILLFIFSSYDVFMDLNLISPIAGVVNGYPFGFMGLMLCASIYLARDFSRANRTILQKEREARKLEVERKVLEAEDQRKALELQQAREVQLSLLPTCITGLKNYNFCFEMRPATEVGGDYYDYSLSESGEISIAIGDATNHGMKAGMMVSIMKSLFISHINRMEIREFLNHCSGIIKMMNLKNLFMALMIVKINGNQLRISSAGIPPLLIYRKETGEIDEITIKGMPLGSLTSFPYQIAETELYDGDIVLLMTDGLEELFDNNRNTFGRERIKECLRVNADKSVDKIVEKLFSEGDHWQGETKQDDDITFVSFKYKS</sequence>
<feature type="transmembrane region" description="Helical" evidence="3">
    <location>
        <begin position="6"/>
        <end position="26"/>
    </location>
</feature>
<feature type="coiled-coil region" evidence="2">
    <location>
        <begin position="200"/>
        <end position="236"/>
    </location>
</feature>
<reference evidence="5" key="1">
    <citation type="submission" date="2022-01" db="EMBL/GenBank/DDBJ databases">
        <authorList>
            <person name="Wang Y."/>
        </authorList>
    </citation>
    <scope>NUCLEOTIDE SEQUENCE</scope>
    <source>
        <strain evidence="5">WB101</strain>
    </source>
</reference>
<dbReference type="Proteomes" id="UP001165366">
    <property type="component" value="Unassembled WGS sequence"/>
</dbReference>
<feature type="transmembrane region" description="Helical" evidence="3">
    <location>
        <begin position="117"/>
        <end position="139"/>
    </location>
</feature>
<dbReference type="RefSeq" id="WP_237854022.1">
    <property type="nucleotide sequence ID" value="NZ_JAKLWS010000011.1"/>
</dbReference>
<keyword evidence="3" id="KW-0812">Transmembrane</keyword>
<keyword evidence="1" id="KW-0378">Hydrolase</keyword>
<evidence type="ECO:0000256" key="3">
    <source>
        <dbReference type="SAM" id="Phobius"/>
    </source>
</evidence>
<feature type="transmembrane region" description="Helical" evidence="3">
    <location>
        <begin position="94"/>
        <end position="111"/>
    </location>
</feature>
<evidence type="ECO:0000313" key="6">
    <source>
        <dbReference type="Proteomes" id="UP001165366"/>
    </source>
</evidence>
<dbReference type="InterPro" id="IPR036457">
    <property type="entry name" value="PPM-type-like_dom_sf"/>
</dbReference>
<feature type="transmembrane region" description="Helical" evidence="3">
    <location>
        <begin position="33"/>
        <end position="51"/>
    </location>
</feature>
<dbReference type="SUPFAM" id="SSF81606">
    <property type="entry name" value="PP2C-like"/>
    <property type="match status" value="1"/>
</dbReference>
<organism evidence="5 6">
    <name type="scientific">Rhodohalobacter sulfatireducens</name>
    <dbReference type="NCBI Taxonomy" id="2911366"/>
    <lineage>
        <taxon>Bacteria</taxon>
        <taxon>Pseudomonadati</taxon>
        <taxon>Balneolota</taxon>
        <taxon>Balneolia</taxon>
        <taxon>Balneolales</taxon>
        <taxon>Balneolaceae</taxon>
        <taxon>Rhodohalobacter</taxon>
    </lineage>
</organism>
<dbReference type="SMART" id="SM00331">
    <property type="entry name" value="PP2C_SIG"/>
    <property type="match status" value="1"/>
</dbReference>
<dbReference type="Gene3D" id="3.60.40.10">
    <property type="entry name" value="PPM-type phosphatase domain"/>
    <property type="match status" value="1"/>
</dbReference>
<keyword evidence="3" id="KW-1133">Transmembrane helix</keyword>
<dbReference type="InterPro" id="IPR011623">
    <property type="entry name" value="7TMR_DISM_rcpt_extracell_dom1"/>
</dbReference>
<feature type="transmembrane region" description="Helical" evidence="3">
    <location>
        <begin position="146"/>
        <end position="165"/>
    </location>
</feature>
<gene>
    <name evidence="5" type="ORF">L6773_10180</name>
</gene>
<accession>A0ABS9KDM2</accession>
<protein>
    <submittedName>
        <fullName evidence="5">SpoIIE family protein phosphatase</fullName>
    </submittedName>
</protein>
<feature type="transmembrane region" description="Helical" evidence="3">
    <location>
        <begin position="171"/>
        <end position="197"/>
    </location>
</feature>
<dbReference type="Pfam" id="PF07695">
    <property type="entry name" value="7TMR-DISM_7TM"/>
    <property type="match status" value="1"/>
</dbReference>
<comment type="caution">
    <text evidence="5">The sequence shown here is derived from an EMBL/GenBank/DDBJ whole genome shotgun (WGS) entry which is preliminary data.</text>
</comment>
<proteinExistence type="predicted"/>
<feature type="domain" description="PPM-type phosphatase" evidence="4">
    <location>
        <begin position="255"/>
        <end position="467"/>
    </location>
</feature>
<name>A0ABS9KDM2_9BACT</name>
<keyword evidence="3" id="KW-0472">Membrane</keyword>
<dbReference type="Pfam" id="PF07228">
    <property type="entry name" value="SpoIIE"/>
    <property type="match status" value="1"/>
</dbReference>
<dbReference type="PANTHER" id="PTHR43156">
    <property type="entry name" value="STAGE II SPORULATION PROTEIN E-RELATED"/>
    <property type="match status" value="1"/>
</dbReference>
<dbReference type="EMBL" id="JAKLWS010000011">
    <property type="protein sequence ID" value="MCG2588936.1"/>
    <property type="molecule type" value="Genomic_DNA"/>
</dbReference>